<sequence>MDDWMVYRGRPWETVKHKTHQLFYSGRSGENQSSLRRWYQNEDHFSAIPGFLSS</sequence>
<reference evidence="1 2" key="1">
    <citation type="journal article" date="2006" name="Science">
        <title>The genome of black cottonwood, Populus trichocarpa (Torr. &amp; Gray).</title>
        <authorList>
            <person name="Tuskan G.A."/>
            <person name="Difazio S."/>
            <person name="Jansson S."/>
            <person name="Bohlmann J."/>
            <person name="Grigoriev I."/>
            <person name="Hellsten U."/>
            <person name="Putnam N."/>
            <person name="Ralph S."/>
            <person name="Rombauts S."/>
            <person name="Salamov A."/>
            <person name="Schein J."/>
            <person name="Sterck L."/>
            <person name="Aerts A."/>
            <person name="Bhalerao R.R."/>
            <person name="Bhalerao R.P."/>
            <person name="Blaudez D."/>
            <person name="Boerjan W."/>
            <person name="Brun A."/>
            <person name="Brunner A."/>
            <person name="Busov V."/>
            <person name="Campbell M."/>
            <person name="Carlson J."/>
            <person name="Chalot M."/>
            <person name="Chapman J."/>
            <person name="Chen G.L."/>
            <person name="Cooper D."/>
            <person name="Coutinho P.M."/>
            <person name="Couturier J."/>
            <person name="Covert S."/>
            <person name="Cronk Q."/>
            <person name="Cunningham R."/>
            <person name="Davis J."/>
            <person name="Degroeve S."/>
            <person name="Dejardin A."/>
            <person name="Depamphilis C."/>
            <person name="Detter J."/>
            <person name="Dirks B."/>
            <person name="Dubchak I."/>
            <person name="Duplessis S."/>
            <person name="Ehlting J."/>
            <person name="Ellis B."/>
            <person name="Gendler K."/>
            <person name="Goodstein D."/>
            <person name="Gribskov M."/>
            <person name="Grimwood J."/>
            <person name="Groover A."/>
            <person name="Gunter L."/>
            <person name="Hamberger B."/>
            <person name="Heinze B."/>
            <person name="Helariutta Y."/>
            <person name="Henrissat B."/>
            <person name="Holligan D."/>
            <person name="Holt R."/>
            <person name="Huang W."/>
            <person name="Islam-Faridi N."/>
            <person name="Jones S."/>
            <person name="Jones-Rhoades M."/>
            <person name="Jorgensen R."/>
            <person name="Joshi C."/>
            <person name="Kangasjarvi J."/>
            <person name="Karlsson J."/>
            <person name="Kelleher C."/>
            <person name="Kirkpatrick R."/>
            <person name="Kirst M."/>
            <person name="Kohler A."/>
            <person name="Kalluri U."/>
            <person name="Larimer F."/>
            <person name="Leebens-Mack J."/>
            <person name="Leple J.C."/>
            <person name="Locascio P."/>
            <person name="Lou Y."/>
            <person name="Lucas S."/>
            <person name="Martin F."/>
            <person name="Montanini B."/>
            <person name="Napoli C."/>
            <person name="Nelson D.R."/>
            <person name="Nelson C."/>
            <person name="Nieminen K."/>
            <person name="Nilsson O."/>
            <person name="Pereda V."/>
            <person name="Peter G."/>
            <person name="Philippe R."/>
            <person name="Pilate G."/>
            <person name="Poliakov A."/>
            <person name="Razumovskaya J."/>
            <person name="Richardson P."/>
            <person name="Rinaldi C."/>
            <person name="Ritland K."/>
            <person name="Rouze P."/>
            <person name="Ryaboy D."/>
            <person name="Schmutz J."/>
            <person name="Schrader J."/>
            <person name="Segerman B."/>
            <person name="Shin H."/>
            <person name="Siddiqui A."/>
            <person name="Sterky F."/>
            <person name="Terry A."/>
            <person name="Tsai C.J."/>
            <person name="Uberbacher E."/>
            <person name="Unneberg P."/>
            <person name="Vahala J."/>
            <person name="Wall K."/>
            <person name="Wessler S."/>
            <person name="Yang G."/>
            <person name="Yin T."/>
            <person name="Douglas C."/>
            <person name="Marra M."/>
            <person name="Sandberg G."/>
            <person name="Van de Peer Y."/>
            <person name="Rokhsar D."/>
        </authorList>
    </citation>
    <scope>NUCLEOTIDE SEQUENCE [LARGE SCALE GENOMIC DNA]</scope>
    <source>
        <strain evidence="2">cv. Nisqually</strain>
    </source>
</reference>
<dbReference type="EMBL" id="CM009298">
    <property type="protein sequence ID" value="RQO95821.1"/>
    <property type="molecule type" value="Genomic_DNA"/>
</dbReference>
<dbReference type="AlphaFoldDB" id="A0A3N7GBH8"/>
<evidence type="ECO:0000313" key="1">
    <source>
        <dbReference type="EMBL" id="RQO95821.1"/>
    </source>
</evidence>
<dbReference type="Proteomes" id="UP000006729">
    <property type="component" value="Chromosome 9"/>
</dbReference>
<organism evidence="1 2">
    <name type="scientific">Populus trichocarpa</name>
    <name type="common">Western balsam poplar</name>
    <name type="synonym">Populus balsamifera subsp. trichocarpa</name>
    <dbReference type="NCBI Taxonomy" id="3694"/>
    <lineage>
        <taxon>Eukaryota</taxon>
        <taxon>Viridiplantae</taxon>
        <taxon>Streptophyta</taxon>
        <taxon>Embryophyta</taxon>
        <taxon>Tracheophyta</taxon>
        <taxon>Spermatophyta</taxon>
        <taxon>Magnoliopsida</taxon>
        <taxon>eudicotyledons</taxon>
        <taxon>Gunneridae</taxon>
        <taxon>Pentapetalae</taxon>
        <taxon>rosids</taxon>
        <taxon>fabids</taxon>
        <taxon>Malpighiales</taxon>
        <taxon>Salicaceae</taxon>
        <taxon>Saliceae</taxon>
        <taxon>Populus</taxon>
    </lineage>
</organism>
<accession>A0A3N7GBH8</accession>
<name>A0A3N7GBH8_POPTR</name>
<dbReference type="InParanoid" id="A0A3N7GBH8"/>
<keyword evidence="2" id="KW-1185">Reference proteome</keyword>
<gene>
    <name evidence="1" type="ORF">POPTR_009G118550</name>
</gene>
<proteinExistence type="predicted"/>
<protein>
    <submittedName>
        <fullName evidence="1">Uncharacterized protein</fullName>
    </submittedName>
</protein>
<evidence type="ECO:0000313" key="2">
    <source>
        <dbReference type="Proteomes" id="UP000006729"/>
    </source>
</evidence>